<proteinExistence type="predicted"/>
<dbReference type="PANTHER" id="PTHR42935:SF1">
    <property type="entry name" value="SLR0930 PROTEIN"/>
    <property type="match status" value="1"/>
</dbReference>
<reference evidence="1 2" key="1">
    <citation type="submission" date="2019-03" db="EMBL/GenBank/DDBJ databases">
        <title>Genomic Encyclopedia of Type Strains, Phase IV (KMG-IV): sequencing the most valuable type-strain genomes for metagenomic binning, comparative biology and taxonomic classification.</title>
        <authorList>
            <person name="Goeker M."/>
        </authorList>
    </citation>
    <scope>NUCLEOTIDE SEQUENCE [LARGE SCALE GENOMIC DNA]</scope>
    <source>
        <strain evidence="1 2">DSM 24984</strain>
    </source>
</reference>
<dbReference type="RefSeq" id="WP_132871470.1">
    <property type="nucleotide sequence ID" value="NZ_SMGG01000003.1"/>
</dbReference>
<gene>
    <name evidence="1" type="ORF">C8D98_0355</name>
</gene>
<evidence type="ECO:0000313" key="1">
    <source>
        <dbReference type="EMBL" id="TCK61849.1"/>
    </source>
</evidence>
<dbReference type="PANTHER" id="PTHR42935">
    <property type="entry name" value="SLR0930 PROTEIN"/>
    <property type="match status" value="1"/>
</dbReference>
<dbReference type="Proteomes" id="UP000294614">
    <property type="component" value="Unassembled WGS sequence"/>
</dbReference>
<organism evidence="1 2">
    <name type="scientific">Seleniivibrio woodruffii</name>
    <dbReference type="NCBI Taxonomy" id="1078050"/>
    <lineage>
        <taxon>Bacteria</taxon>
        <taxon>Pseudomonadati</taxon>
        <taxon>Deferribacterota</taxon>
        <taxon>Deferribacteres</taxon>
        <taxon>Deferribacterales</taxon>
        <taxon>Geovibrionaceae</taxon>
        <taxon>Seleniivibrio</taxon>
    </lineage>
</organism>
<sequence>MGNKTNAYRWSEGELVQIDHVEKVFRGELVAIDRQVELAVRNIEAFISGIPALNMLLWGEKGLGKSTMIKMLLTEYGEKGLTAVEFRHTDINDLYGLYAEIRKMPDRYVLIYMDDISFDAGDSVYRLFKSILEGGLEEKPKNCIFVATSNKRHMITESAQTFGDVYDRDEINEKASLFARFGLAIGFYPLNPKDYKQIVKAYLEKFNIGAYDKWEIEAEAYAMDRGGRSGRIAKQFAIYKNIYR</sequence>
<dbReference type="Gene3D" id="3.40.50.300">
    <property type="entry name" value="P-loop containing nucleotide triphosphate hydrolases"/>
    <property type="match status" value="1"/>
</dbReference>
<dbReference type="OrthoDB" id="9812140at2"/>
<accession>A0A4R1KEY6</accession>
<name>A0A4R1KEY6_9BACT</name>
<protein>
    <submittedName>
        <fullName evidence="1">Uncharacterized protein</fullName>
    </submittedName>
</protein>
<comment type="caution">
    <text evidence="1">The sequence shown here is derived from an EMBL/GenBank/DDBJ whole genome shotgun (WGS) entry which is preliminary data.</text>
</comment>
<dbReference type="EMBL" id="SMGG01000003">
    <property type="protein sequence ID" value="TCK61849.1"/>
    <property type="molecule type" value="Genomic_DNA"/>
</dbReference>
<dbReference type="InterPro" id="IPR008533">
    <property type="entry name" value="DUF815"/>
</dbReference>
<dbReference type="SUPFAM" id="SSF52540">
    <property type="entry name" value="P-loop containing nucleoside triphosphate hydrolases"/>
    <property type="match status" value="1"/>
</dbReference>
<evidence type="ECO:0000313" key="2">
    <source>
        <dbReference type="Proteomes" id="UP000294614"/>
    </source>
</evidence>
<keyword evidence="2" id="KW-1185">Reference proteome</keyword>
<dbReference type="Pfam" id="PF05673">
    <property type="entry name" value="DUF815"/>
    <property type="match status" value="1"/>
</dbReference>
<dbReference type="AlphaFoldDB" id="A0A4R1KEY6"/>
<dbReference type="InterPro" id="IPR027417">
    <property type="entry name" value="P-loop_NTPase"/>
</dbReference>